<feature type="domain" description="Aldehyde dehydrogenase" evidence="2">
    <location>
        <begin position="28"/>
        <end position="230"/>
    </location>
</feature>
<dbReference type="GO" id="GO:0009450">
    <property type="term" value="P:gamma-aminobutyric acid catabolic process"/>
    <property type="evidence" value="ECO:0007669"/>
    <property type="project" value="TreeGrafter"/>
</dbReference>
<evidence type="ECO:0000313" key="4">
    <source>
        <dbReference type="Proteomes" id="UP000022141"/>
    </source>
</evidence>
<dbReference type="Pfam" id="PF00171">
    <property type="entry name" value="Aldedh"/>
    <property type="match status" value="1"/>
</dbReference>
<dbReference type="InterPro" id="IPR016162">
    <property type="entry name" value="Ald_DH_N"/>
</dbReference>
<sequence length="239" mass="24280">MTSATDQVLAIPLWINGHAYLTMAPAFFDVRDARSGEVKRRTPLCGASEALAAAGSAQAALADWAARTVAERAALLLVLADALAGYGEHFAALISEETGKDAGSAAAEVDAALALLRDRDSATDSRGGSSAAKAVVAVVSDDSAPLLGPLRHAVPALLAGATVVVKPSPKAPSAAFALAELTAESAFPAGVFNVLHGDLKAIEGLCVASQVSRLCFSGDSALGARIAEVAIRYDKPFVD</sequence>
<evidence type="ECO:0000256" key="1">
    <source>
        <dbReference type="ARBA" id="ARBA00023002"/>
    </source>
</evidence>
<accession>A0A011R793</accession>
<dbReference type="EMBL" id="JEMY01000038">
    <property type="protein sequence ID" value="EXI86984.1"/>
    <property type="molecule type" value="Genomic_DNA"/>
</dbReference>
<dbReference type="eggNOG" id="COG1012">
    <property type="taxonomic scope" value="Bacteria"/>
</dbReference>
<dbReference type="PANTHER" id="PTHR43353">
    <property type="entry name" value="SUCCINATE-SEMIALDEHYDE DEHYDROGENASE, MITOCHONDRIAL"/>
    <property type="match status" value="1"/>
</dbReference>
<dbReference type="PATRIC" id="fig|1454004.3.peg.2869"/>
<dbReference type="InterPro" id="IPR016161">
    <property type="entry name" value="Ald_DH/histidinol_DH"/>
</dbReference>
<dbReference type="EC" id="1.2.1.71" evidence="3"/>
<evidence type="ECO:0000313" key="3">
    <source>
        <dbReference type="EMBL" id="EXI86984.1"/>
    </source>
</evidence>
<keyword evidence="4" id="KW-1185">Reference proteome</keyword>
<dbReference type="Proteomes" id="UP000022141">
    <property type="component" value="Unassembled WGS sequence"/>
</dbReference>
<dbReference type="PANTHER" id="PTHR43353:SF6">
    <property type="entry name" value="CYTOPLASMIC ALDEHYDE DEHYDROGENASE (EUROFUNG)"/>
    <property type="match status" value="1"/>
</dbReference>
<dbReference type="Gene3D" id="3.40.605.10">
    <property type="entry name" value="Aldehyde Dehydrogenase, Chain A, domain 1"/>
    <property type="match status" value="1"/>
</dbReference>
<organism evidence="3 4">
    <name type="scientific">Accumulibacter regalis</name>
    <dbReference type="NCBI Taxonomy" id="522306"/>
    <lineage>
        <taxon>Bacteria</taxon>
        <taxon>Pseudomonadati</taxon>
        <taxon>Pseudomonadota</taxon>
        <taxon>Betaproteobacteria</taxon>
        <taxon>Candidatus Accumulibacter</taxon>
    </lineage>
</organism>
<evidence type="ECO:0000259" key="2">
    <source>
        <dbReference type="Pfam" id="PF00171"/>
    </source>
</evidence>
<dbReference type="AlphaFoldDB" id="A0A011R793"/>
<dbReference type="SUPFAM" id="SSF53720">
    <property type="entry name" value="ALDH-like"/>
    <property type="match status" value="1"/>
</dbReference>
<proteinExistence type="predicted"/>
<keyword evidence="1 3" id="KW-0560">Oxidoreductase</keyword>
<comment type="caution">
    <text evidence="3">The sequence shown here is derived from an EMBL/GenBank/DDBJ whole genome shotgun (WGS) entry which is preliminary data.</text>
</comment>
<dbReference type="InterPro" id="IPR015590">
    <property type="entry name" value="Aldehyde_DH_dom"/>
</dbReference>
<dbReference type="InterPro" id="IPR050740">
    <property type="entry name" value="Aldehyde_DH_Superfamily"/>
</dbReference>
<dbReference type="GO" id="GO:0043824">
    <property type="term" value="F:succinylglutamate-semialdehyde dehydrogenase activity"/>
    <property type="evidence" value="ECO:0007669"/>
    <property type="project" value="UniProtKB-EC"/>
</dbReference>
<reference evidence="3" key="1">
    <citation type="submission" date="2014-02" db="EMBL/GenBank/DDBJ databases">
        <title>Expanding our view of genomic diversity in Candidatus Accumulibacter clades.</title>
        <authorList>
            <person name="Skennerton C.T."/>
            <person name="Barr J.J."/>
            <person name="Slater F.R."/>
            <person name="Bond P.L."/>
            <person name="Tyson G.W."/>
        </authorList>
    </citation>
    <scope>NUCLEOTIDE SEQUENCE [LARGE SCALE GENOMIC DNA]</scope>
</reference>
<name>A0A011R793_ACCRE</name>
<dbReference type="GO" id="GO:0004777">
    <property type="term" value="F:succinate-semialdehyde dehydrogenase (NAD+) activity"/>
    <property type="evidence" value="ECO:0007669"/>
    <property type="project" value="TreeGrafter"/>
</dbReference>
<gene>
    <name evidence="3" type="primary">astD</name>
    <name evidence="3" type="ORF">AW11_02776</name>
</gene>
<protein>
    <submittedName>
        <fullName evidence="3">N-succinylglutamate 5-semialdehyde dehydrogenase</fullName>
        <ecNumber evidence="3">1.2.1.71</ecNumber>
    </submittedName>
</protein>
<dbReference type="STRING" id="1454004.AW11_02776"/>